<evidence type="ECO:0000313" key="2">
    <source>
        <dbReference type="Proteomes" id="UP001172159"/>
    </source>
</evidence>
<reference evidence="1" key="1">
    <citation type="submission" date="2023-06" db="EMBL/GenBank/DDBJ databases">
        <title>Genome-scale phylogeny and comparative genomics of the fungal order Sordariales.</title>
        <authorList>
            <consortium name="Lawrence Berkeley National Laboratory"/>
            <person name="Hensen N."/>
            <person name="Bonometti L."/>
            <person name="Westerberg I."/>
            <person name="Brannstrom I.O."/>
            <person name="Guillou S."/>
            <person name="Cros-Aarteil S."/>
            <person name="Calhoun S."/>
            <person name="Haridas S."/>
            <person name="Kuo A."/>
            <person name="Mondo S."/>
            <person name="Pangilinan J."/>
            <person name="Riley R."/>
            <person name="Labutti K."/>
            <person name="Andreopoulos B."/>
            <person name="Lipzen A."/>
            <person name="Chen C."/>
            <person name="Yanf M."/>
            <person name="Daum C."/>
            <person name="Ng V."/>
            <person name="Clum A."/>
            <person name="Steindorff A."/>
            <person name="Ohm R."/>
            <person name="Martin F."/>
            <person name="Silar P."/>
            <person name="Natvig D."/>
            <person name="Lalanne C."/>
            <person name="Gautier V."/>
            <person name="Ament-Velasquez S.L."/>
            <person name="Kruys A."/>
            <person name="Hutchinson M.I."/>
            <person name="Powell A.J."/>
            <person name="Barry K."/>
            <person name="Miller A.N."/>
            <person name="Grigoriev I.V."/>
            <person name="Debuchy R."/>
            <person name="Gladieux P."/>
            <person name="Thoren M.H."/>
            <person name="Johannesson H."/>
        </authorList>
    </citation>
    <scope>NUCLEOTIDE SEQUENCE</scope>
    <source>
        <strain evidence="1">CBS 540.89</strain>
    </source>
</reference>
<proteinExistence type="predicted"/>
<name>A0AA40BKN1_9PEZI</name>
<accession>A0AA40BKN1</accession>
<gene>
    <name evidence="1" type="ORF">B0T21DRAFT_365983</name>
</gene>
<dbReference type="EMBL" id="JAUKTV010000006">
    <property type="protein sequence ID" value="KAK0735955.1"/>
    <property type="molecule type" value="Genomic_DNA"/>
</dbReference>
<keyword evidence="2" id="KW-1185">Reference proteome</keyword>
<dbReference type="Proteomes" id="UP001172159">
    <property type="component" value="Unassembled WGS sequence"/>
</dbReference>
<protein>
    <submittedName>
        <fullName evidence="1">Uncharacterized protein</fullName>
    </submittedName>
</protein>
<organism evidence="1 2">
    <name type="scientific">Apiosordaria backusii</name>
    <dbReference type="NCBI Taxonomy" id="314023"/>
    <lineage>
        <taxon>Eukaryota</taxon>
        <taxon>Fungi</taxon>
        <taxon>Dikarya</taxon>
        <taxon>Ascomycota</taxon>
        <taxon>Pezizomycotina</taxon>
        <taxon>Sordariomycetes</taxon>
        <taxon>Sordariomycetidae</taxon>
        <taxon>Sordariales</taxon>
        <taxon>Lasiosphaeriaceae</taxon>
        <taxon>Apiosordaria</taxon>
    </lineage>
</organism>
<evidence type="ECO:0000313" key="1">
    <source>
        <dbReference type="EMBL" id="KAK0735955.1"/>
    </source>
</evidence>
<dbReference type="AlphaFoldDB" id="A0AA40BKN1"/>
<sequence>MHSELLYDCVQRSQWFSDFFEAHYFYIPNRSMAMADPLSIVGAVGSVAGIIDVLTRSMGAIATLRSQYNDADLIFMNLTSQLSVLRTGLIKISEWAETEPEPHYQLMMDLDSVILCCQILASKLDSHLESLHRGSLRLSSLGKLKLALNGPNIDAIQKMIGQQTATLTLLLAACNTKSLSEQRQLLEAPTTRTAIAAMEKDSASLIVHEDRTSICTVETDTLSRLSAIFPFDNQLLTTKVYGRAWRTTLLDHVHRRTRRTASDATTVVPAKTFMTVPIHLDQNRRNSTSNIPITPSSPSKSKVKILLSGTGGSGKTTLLRQAQIVWGGQSHLPTLDEKTRMKREIVQELCRFFFLLLSSQEEPVARSEYGVMQRMDFLRDAIAIYEVEHFSDVEDSAFHDRVVPFIRNIWAAESWRSRAMKSDEWLEKGTSLDVS</sequence>
<comment type="caution">
    <text evidence="1">The sequence shown here is derived from an EMBL/GenBank/DDBJ whole genome shotgun (WGS) entry which is preliminary data.</text>
</comment>